<feature type="region of interest" description="Disordered" evidence="9">
    <location>
        <begin position="232"/>
        <end position="267"/>
    </location>
</feature>
<reference evidence="13 14" key="1">
    <citation type="submission" date="2020-08" db="EMBL/GenBank/DDBJ databases">
        <title>Plant Genome Project.</title>
        <authorList>
            <person name="Zhang R.-G."/>
        </authorList>
    </citation>
    <scope>NUCLEOTIDE SEQUENCE [LARGE SCALE GENOMIC DNA]</scope>
    <source>
        <tissue evidence="13">Rhizome</tissue>
    </source>
</reference>
<accession>A0A8J5C445</accession>
<evidence type="ECO:0000259" key="12">
    <source>
        <dbReference type="PROSITE" id="PS50927"/>
    </source>
</evidence>
<keyword evidence="14" id="KW-1185">Reference proteome</keyword>
<dbReference type="SMART" id="SM00108">
    <property type="entry name" value="B_lectin"/>
    <property type="match status" value="1"/>
</dbReference>
<dbReference type="SUPFAM" id="SSF56112">
    <property type="entry name" value="Protein kinase-like (PK-like)"/>
    <property type="match status" value="1"/>
</dbReference>
<dbReference type="Pfam" id="PF11250">
    <property type="entry name" value="FAF"/>
    <property type="match status" value="1"/>
</dbReference>
<feature type="transmembrane region" description="Helical" evidence="10">
    <location>
        <begin position="739"/>
        <end position="762"/>
    </location>
</feature>
<dbReference type="SMART" id="SM00220">
    <property type="entry name" value="S_TKc"/>
    <property type="match status" value="1"/>
</dbReference>
<dbReference type="PROSITE" id="PS00108">
    <property type="entry name" value="PROTEIN_KINASE_ST"/>
    <property type="match status" value="1"/>
</dbReference>
<keyword evidence="10" id="KW-1133">Transmembrane helix</keyword>
<dbReference type="PANTHER" id="PTHR47976">
    <property type="entry name" value="G-TYPE LECTIN S-RECEPTOR-LIKE SERINE/THREONINE-PROTEIN KINASE SD2-5"/>
    <property type="match status" value="1"/>
</dbReference>
<keyword evidence="7 8" id="KW-0067">ATP-binding</keyword>
<evidence type="ECO:0000256" key="3">
    <source>
        <dbReference type="ARBA" id="ARBA00022729"/>
    </source>
</evidence>
<dbReference type="InterPro" id="IPR003609">
    <property type="entry name" value="Pan_app"/>
</dbReference>
<keyword evidence="5 8" id="KW-0547">Nucleotide-binding</keyword>
<dbReference type="InterPro" id="IPR051343">
    <property type="entry name" value="G-type_lectin_kinases/EP1-like"/>
</dbReference>
<dbReference type="InterPro" id="IPR008271">
    <property type="entry name" value="Ser/Thr_kinase_AS"/>
</dbReference>
<keyword evidence="10" id="KW-0812">Transmembrane</keyword>
<dbReference type="GO" id="GO:0004672">
    <property type="term" value="F:protein kinase activity"/>
    <property type="evidence" value="ECO:0007669"/>
    <property type="project" value="InterPro"/>
</dbReference>
<organism evidence="13 14">
    <name type="scientific">Zingiber officinale</name>
    <name type="common">Ginger</name>
    <name type="synonym">Amomum zingiber</name>
    <dbReference type="NCBI Taxonomy" id="94328"/>
    <lineage>
        <taxon>Eukaryota</taxon>
        <taxon>Viridiplantae</taxon>
        <taxon>Streptophyta</taxon>
        <taxon>Embryophyta</taxon>
        <taxon>Tracheophyta</taxon>
        <taxon>Spermatophyta</taxon>
        <taxon>Magnoliopsida</taxon>
        <taxon>Liliopsida</taxon>
        <taxon>Zingiberales</taxon>
        <taxon>Zingiberaceae</taxon>
        <taxon>Zingiber</taxon>
    </lineage>
</organism>
<keyword evidence="10" id="KW-0472">Membrane</keyword>
<dbReference type="GO" id="GO:0030246">
    <property type="term" value="F:carbohydrate binding"/>
    <property type="evidence" value="ECO:0007669"/>
    <property type="project" value="UniProtKB-KW"/>
</dbReference>
<dbReference type="InterPro" id="IPR036426">
    <property type="entry name" value="Bulb-type_lectin_dom_sf"/>
</dbReference>
<evidence type="ECO:0000313" key="14">
    <source>
        <dbReference type="Proteomes" id="UP000734854"/>
    </source>
</evidence>
<keyword evidence="2" id="KW-0808">Transferase</keyword>
<dbReference type="PROSITE" id="PS50011">
    <property type="entry name" value="PROTEIN_KINASE_DOM"/>
    <property type="match status" value="1"/>
</dbReference>
<dbReference type="PROSITE" id="PS00107">
    <property type="entry name" value="PROTEIN_KINASE_ATP"/>
    <property type="match status" value="1"/>
</dbReference>
<proteinExistence type="predicted"/>
<dbReference type="FunFam" id="3.30.200.20:FF:000178">
    <property type="entry name" value="serine/threonine-protein kinase PBS1-like"/>
    <property type="match status" value="1"/>
</dbReference>
<comment type="caution">
    <text evidence="13">The sequence shown here is derived from an EMBL/GenBank/DDBJ whole genome shotgun (WGS) entry which is preliminary data.</text>
</comment>
<evidence type="ECO:0000256" key="7">
    <source>
        <dbReference type="ARBA" id="ARBA00022840"/>
    </source>
</evidence>
<evidence type="ECO:0000256" key="2">
    <source>
        <dbReference type="ARBA" id="ARBA00022679"/>
    </source>
</evidence>
<dbReference type="PROSITE" id="PS50927">
    <property type="entry name" value="BULB_LECTIN"/>
    <property type="match status" value="1"/>
</dbReference>
<dbReference type="InterPro" id="IPR017441">
    <property type="entry name" value="Protein_kinase_ATP_BS"/>
</dbReference>
<evidence type="ECO:0000256" key="10">
    <source>
        <dbReference type="SAM" id="Phobius"/>
    </source>
</evidence>
<dbReference type="Pfam" id="PF01453">
    <property type="entry name" value="B_lectin"/>
    <property type="match status" value="1"/>
</dbReference>
<evidence type="ECO:0000256" key="1">
    <source>
        <dbReference type="ARBA" id="ARBA00022536"/>
    </source>
</evidence>
<feature type="binding site" evidence="8">
    <location>
        <position position="851"/>
    </location>
    <ligand>
        <name>ATP</name>
        <dbReference type="ChEBI" id="CHEBI:30616"/>
    </ligand>
</feature>
<dbReference type="SUPFAM" id="SSF51110">
    <property type="entry name" value="alpha-D-mannose-specific plant lectins"/>
    <property type="match status" value="1"/>
</dbReference>
<evidence type="ECO:0000313" key="13">
    <source>
        <dbReference type="EMBL" id="KAG6471975.1"/>
    </source>
</evidence>
<protein>
    <submittedName>
        <fullName evidence="13">Uncharacterized protein</fullName>
    </submittedName>
</protein>
<dbReference type="Gene3D" id="2.90.10.30">
    <property type="match status" value="1"/>
</dbReference>
<feature type="domain" description="Protein kinase" evidence="11">
    <location>
        <begin position="823"/>
        <end position="1117"/>
    </location>
</feature>
<dbReference type="EMBL" id="JACMSC010000020">
    <property type="protein sequence ID" value="KAG6471975.1"/>
    <property type="molecule type" value="Genomic_DNA"/>
</dbReference>
<keyword evidence="3" id="KW-0732">Signal</keyword>
<feature type="compositionally biased region" description="Basic residues" evidence="9">
    <location>
        <begin position="1172"/>
        <end position="1202"/>
    </location>
</feature>
<dbReference type="PANTHER" id="PTHR47976:SF111">
    <property type="entry name" value="NON-SPECIFIC SERINE_THREONINE PROTEIN KINASE"/>
    <property type="match status" value="1"/>
</dbReference>
<dbReference type="InterPro" id="IPR001480">
    <property type="entry name" value="Bulb-type_lectin_dom"/>
</dbReference>
<evidence type="ECO:0000256" key="5">
    <source>
        <dbReference type="ARBA" id="ARBA00022741"/>
    </source>
</evidence>
<dbReference type="FunFam" id="1.10.510.10:FF:000621">
    <property type="entry name" value="Serine/threonine-protein kinase"/>
    <property type="match status" value="1"/>
</dbReference>
<evidence type="ECO:0000256" key="9">
    <source>
        <dbReference type="SAM" id="MobiDB-lite"/>
    </source>
</evidence>
<evidence type="ECO:0000256" key="8">
    <source>
        <dbReference type="PROSITE-ProRule" id="PRU10141"/>
    </source>
</evidence>
<evidence type="ECO:0000256" key="6">
    <source>
        <dbReference type="ARBA" id="ARBA00022777"/>
    </source>
</evidence>
<sequence>MSVDVLQSPFQIEKHGWLAREEQQNHAPVEMIAVEDNKLRPNNQLGIWSRIQAEKVTEPPPAAPYLHPLVRRRSLSSMSLQICTERLGSETGSDDFTLLHDAVETEHAEKQSVEFVHEESIVVVDRAEERYREAKGTMLVNYHCSIGRRTSARCFPPPLRSIALSDGRPCLKMRPHRRDGRLVIEAVPSPSRKYLHAQREYGRLILCFVEPASDAMAFQQAEERRQFEEDIMEENEADEKELEEGAEAIVSSQPRQQGGGQASCGESVTTAATGATTVMATLGLGGKAEQSNELSLTSKRRDREEMLRSCKQGHSLCEYARKSEFLYPNFSTTYFDFVENSGVFLSSSAFSVAFQNPGGQDSRYYVVVIHARSSTTVWTANPAAPVPRSATLSLTASGLALSFPNGSPAWSTPRLSAAAAALQLLPSGELRLLDAANASLWSSFDYPTDTLLPNQLLPVSSLLTSAADENDPAPGDYRLLVTSNDAVLQWAPTSQLYWSISSDARSLKDSNLQVAYLSINATGIYLLAGDQKTAVFEMILPSTASPSSNGFHMAKLDHTGRFRQMSFSPNESLSTSFFDTDLVAPSNNCDLPNICGSLGLCVPWANNSTCRCPDSFAASGNGCSPVNSSVFTNSSSCTNDGDAGSPPSFMSLGSRIGYFGTKFSTPNNFPPNISTCQDLCSANCSCLGYLYRASSKSCYFLQHRIGSLFSVETVNSDATPIVYVKTFGRISPPSSPTRLVIVLLPATATTLLVISIAIFCFARWRRNKRGRRDETRTKSVSRWQKWPTLAELSDDEEEEKEEEIVIPGLPTRYTYAELEAATDNFQTVIGSGGFGCVYKGQLPDKSLVAVKRINAASTQQGRREFCTEIAVIGNIHHVNLVRLRGFCAESRKRLLVYDYMNRGSLDRALFVRSSSLVVLEWKQRVDVAVGAARGLAYLHAGCEHRIIHCDVKPENILLHDHNQVKIADFGLAKLMNPEQSGLFTTMRGTRGYLAPEWLTNAAISDKTDVYSFGMVLLEILRGRKNRADGSDSELTGSPSPYFPMLALEMHEQGRYEELADPRLEGNVNWAELERIVRVALCCLHEEPGSRPSMTAVVAMLEGTVPARRIGNKHHEWEVIGDAAAALLLVVAGETCCLWSLEKRKTKEKGVASLEKKNEEEIRNSSSLEKGKEKKRRVLRHRWGKEKGKGKRGCGGGHVHKKRVDSDPAKAGMTGSKADKIMVADTTGVEVISTAGVEVAGTAGVEPPNTAEMELASTAEMELADTAEVEVGDFVAETAGISAGLSAAETVEVVR</sequence>
<gene>
    <name evidence="13" type="ORF">ZIOFF_069430</name>
</gene>
<dbReference type="CDD" id="cd14066">
    <property type="entry name" value="STKc_IRAK"/>
    <property type="match status" value="1"/>
</dbReference>
<name>A0A8J5C445_ZINOF</name>
<dbReference type="Gene3D" id="3.30.200.20">
    <property type="entry name" value="Phosphorylase Kinase, domain 1"/>
    <property type="match status" value="1"/>
</dbReference>
<dbReference type="Gene3D" id="1.10.510.10">
    <property type="entry name" value="Transferase(Phosphotransferase) domain 1"/>
    <property type="match status" value="1"/>
</dbReference>
<evidence type="ECO:0000256" key="4">
    <source>
        <dbReference type="ARBA" id="ARBA00022734"/>
    </source>
</evidence>
<dbReference type="InterPro" id="IPR046431">
    <property type="entry name" value="FAF_dom"/>
</dbReference>
<keyword evidence="4" id="KW-0430">Lectin</keyword>
<feature type="region of interest" description="Disordered" evidence="9">
    <location>
        <begin position="1148"/>
        <end position="1213"/>
    </location>
</feature>
<feature type="compositionally biased region" description="Acidic residues" evidence="9">
    <location>
        <begin position="232"/>
        <end position="246"/>
    </location>
</feature>
<feature type="compositionally biased region" description="Basic and acidic residues" evidence="9">
    <location>
        <begin position="1148"/>
        <end position="1162"/>
    </location>
</feature>
<dbReference type="GO" id="GO:0005524">
    <property type="term" value="F:ATP binding"/>
    <property type="evidence" value="ECO:0007669"/>
    <property type="project" value="UniProtKB-UniRule"/>
</dbReference>
<feature type="domain" description="Bulb-type lectin" evidence="12">
    <location>
        <begin position="328"/>
        <end position="445"/>
    </location>
</feature>
<evidence type="ECO:0000259" key="11">
    <source>
        <dbReference type="PROSITE" id="PS50011"/>
    </source>
</evidence>
<keyword evidence="6" id="KW-0418">Kinase</keyword>
<dbReference type="InterPro" id="IPR000719">
    <property type="entry name" value="Prot_kinase_dom"/>
</dbReference>
<dbReference type="Proteomes" id="UP000734854">
    <property type="component" value="Unassembled WGS sequence"/>
</dbReference>
<dbReference type="GO" id="GO:0051707">
    <property type="term" value="P:response to other organism"/>
    <property type="evidence" value="ECO:0007669"/>
    <property type="project" value="UniProtKB-ARBA"/>
</dbReference>
<dbReference type="SMART" id="SM00473">
    <property type="entry name" value="PAN_AP"/>
    <property type="match status" value="1"/>
</dbReference>
<keyword evidence="1" id="KW-0245">EGF-like domain</keyword>
<dbReference type="InterPro" id="IPR011009">
    <property type="entry name" value="Kinase-like_dom_sf"/>
</dbReference>
<dbReference type="Pfam" id="PF00069">
    <property type="entry name" value="Pkinase"/>
    <property type="match status" value="1"/>
</dbReference>